<proteinExistence type="predicted"/>
<dbReference type="AlphaFoldDB" id="A0A9D7SVP8"/>
<dbReference type="InterPro" id="IPR011460">
    <property type="entry name" value="Lcl_C"/>
</dbReference>
<name>A0A9D7SVP8_9BACT</name>
<protein>
    <submittedName>
        <fullName evidence="2">DUF1566 domain-containing protein</fullName>
    </submittedName>
</protein>
<gene>
    <name evidence="2" type="ORF">IPP15_10195</name>
</gene>
<dbReference type="Proteomes" id="UP000808337">
    <property type="component" value="Unassembled WGS sequence"/>
</dbReference>
<evidence type="ECO:0000313" key="2">
    <source>
        <dbReference type="EMBL" id="MBK9982777.1"/>
    </source>
</evidence>
<sequence>MASIKEEGSLNWETANKVCEAYTTGAFNNWRLPTKVELSMLYLSRQYLGVYIKAPYWSPTEENKNNAWSQNFSNGNQSKANKSNKCAVRAVQSF</sequence>
<accession>A0A9D7SVP8</accession>
<reference evidence="2 3" key="1">
    <citation type="submission" date="2020-10" db="EMBL/GenBank/DDBJ databases">
        <title>Connecting structure to function with the recovery of over 1000 high-quality activated sludge metagenome-assembled genomes encoding full-length rRNA genes using long-read sequencing.</title>
        <authorList>
            <person name="Singleton C.M."/>
            <person name="Petriglieri F."/>
            <person name="Kristensen J.M."/>
            <person name="Kirkegaard R.H."/>
            <person name="Michaelsen T.Y."/>
            <person name="Andersen M.H."/>
            <person name="Karst S.M."/>
            <person name="Dueholm M.S."/>
            <person name="Nielsen P.H."/>
            <person name="Albertsen M."/>
        </authorList>
    </citation>
    <scope>NUCLEOTIDE SEQUENCE [LARGE SCALE GENOMIC DNA]</scope>
    <source>
        <strain evidence="2">Ribe_18-Q3-R11-54_MAXAC.273</strain>
    </source>
</reference>
<feature type="domain" description="Lcl C-terminal" evidence="1">
    <location>
        <begin position="7"/>
        <end position="91"/>
    </location>
</feature>
<dbReference type="EMBL" id="JADKGY010000007">
    <property type="protein sequence ID" value="MBK9982777.1"/>
    <property type="molecule type" value="Genomic_DNA"/>
</dbReference>
<dbReference type="Pfam" id="PF07603">
    <property type="entry name" value="Lcl_C"/>
    <property type="match status" value="1"/>
</dbReference>
<comment type="caution">
    <text evidence="2">The sequence shown here is derived from an EMBL/GenBank/DDBJ whole genome shotgun (WGS) entry which is preliminary data.</text>
</comment>
<evidence type="ECO:0000313" key="3">
    <source>
        <dbReference type="Proteomes" id="UP000808337"/>
    </source>
</evidence>
<organism evidence="2 3">
    <name type="scientific">Candidatus Opimibacter skivensis</name>
    <dbReference type="NCBI Taxonomy" id="2982028"/>
    <lineage>
        <taxon>Bacteria</taxon>
        <taxon>Pseudomonadati</taxon>
        <taxon>Bacteroidota</taxon>
        <taxon>Saprospiria</taxon>
        <taxon>Saprospirales</taxon>
        <taxon>Saprospiraceae</taxon>
        <taxon>Candidatus Opimibacter</taxon>
    </lineage>
</organism>
<evidence type="ECO:0000259" key="1">
    <source>
        <dbReference type="Pfam" id="PF07603"/>
    </source>
</evidence>